<accession>A0A158L1H4</accession>
<dbReference type="AlphaFoldDB" id="A0A158L1H4"/>
<evidence type="ECO:0000313" key="2">
    <source>
        <dbReference type="Proteomes" id="UP000054925"/>
    </source>
</evidence>
<protein>
    <submittedName>
        <fullName evidence="1">Uncharacterized protein</fullName>
    </submittedName>
</protein>
<dbReference type="EMBL" id="FCOL02000273">
    <property type="protein sequence ID" value="SAL86803.1"/>
    <property type="molecule type" value="Genomic_DNA"/>
</dbReference>
<proteinExistence type="predicted"/>
<reference evidence="1" key="1">
    <citation type="submission" date="2016-01" db="EMBL/GenBank/DDBJ databases">
        <authorList>
            <person name="Peeters C."/>
        </authorList>
    </citation>
    <scope>NUCLEOTIDE SEQUENCE [LARGE SCALE GENOMIC DNA]</scope>
    <source>
        <strain evidence="1">LMG 22937</strain>
    </source>
</reference>
<evidence type="ECO:0000313" key="1">
    <source>
        <dbReference type="EMBL" id="SAL86803.1"/>
    </source>
</evidence>
<sequence length="108" mass="12027">MKSVTVGIREVRAEIAMRDGLTRLAFGAYCVKHVFSQAGLYPIGGNSSAQRRRHGRRCADHHGGALGAALIGNGEVGDTQRRRHAFRESRDVVDKLWRERSEARQVVE</sequence>
<comment type="caution">
    <text evidence="1">The sequence shown here is derived from an EMBL/GenBank/DDBJ whole genome shotgun (WGS) entry which is preliminary data.</text>
</comment>
<name>A0A158L1H4_9BURK</name>
<dbReference type="Proteomes" id="UP000054925">
    <property type="component" value="Unassembled WGS sequence"/>
</dbReference>
<keyword evidence="2" id="KW-1185">Reference proteome</keyword>
<gene>
    <name evidence="1" type="ORF">AWB67_07283</name>
</gene>
<organism evidence="1 2">
    <name type="scientific">Caballeronia terrestris</name>
    <dbReference type="NCBI Taxonomy" id="1226301"/>
    <lineage>
        <taxon>Bacteria</taxon>
        <taxon>Pseudomonadati</taxon>
        <taxon>Pseudomonadota</taxon>
        <taxon>Betaproteobacteria</taxon>
        <taxon>Burkholderiales</taxon>
        <taxon>Burkholderiaceae</taxon>
        <taxon>Caballeronia</taxon>
    </lineage>
</organism>